<name>A0A5C1YQ72_9PROT</name>
<proteinExistence type="predicted"/>
<dbReference type="OrthoDB" id="7225336at2"/>
<feature type="transmembrane region" description="Helical" evidence="1">
    <location>
        <begin position="12"/>
        <end position="36"/>
    </location>
</feature>
<gene>
    <name evidence="2" type="ORF">FLP30_08245</name>
</gene>
<organism evidence="2 3">
    <name type="scientific">Acetobacter vaccinii</name>
    <dbReference type="NCBI Taxonomy" id="2592655"/>
    <lineage>
        <taxon>Bacteria</taxon>
        <taxon>Pseudomonadati</taxon>
        <taxon>Pseudomonadota</taxon>
        <taxon>Alphaproteobacteria</taxon>
        <taxon>Acetobacterales</taxon>
        <taxon>Acetobacteraceae</taxon>
        <taxon>Acetobacter</taxon>
    </lineage>
</organism>
<sequence>MQFDPRDISTYPIIRTLSAVIGVGLVTYCLLFYIALPQDTPEHVMRHVAALIVGTLVLLGAIWV</sequence>
<accession>A0A5C1YQ72</accession>
<keyword evidence="1" id="KW-1133">Transmembrane helix</keyword>
<evidence type="ECO:0000313" key="2">
    <source>
        <dbReference type="EMBL" id="QEO17715.1"/>
    </source>
</evidence>
<feature type="transmembrane region" description="Helical" evidence="1">
    <location>
        <begin position="48"/>
        <end position="63"/>
    </location>
</feature>
<reference evidence="2 3" key="1">
    <citation type="submission" date="2019-09" db="EMBL/GenBank/DDBJ databases">
        <title>Genome sequencing of strain KACC 21233.</title>
        <authorList>
            <person name="Heo J."/>
            <person name="Kim S.-J."/>
            <person name="Kim J.-S."/>
            <person name="Hong S.-B."/>
            <person name="Kwon S.-W."/>
        </authorList>
    </citation>
    <scope>NUCLEOTIDE SEQUENCE [LARGE SCALE GENOMIC DNA]</scope>
    <source>
        <strain evidence="2 3">KACC 21233</strain>
    </source>
</reference>
<keyword evidence="1" id="KW-0472">Membrane</keyword>
<protein>
    <submittedName>
        <fullName evidence="2">Uncharacterized protein</fullName>
    </submittedName>
</protein>
<dbReference type="KEGG" id="acek:FLP30_08245"/>
<dbReference type="RefSeq" id="WP_149279391.1">
    <property type="nucleotide sequence ID" value="NZ_CP043506.1"/>
</dbReference>
<dbReference type="EMBL" id="CP043506">
    <property type="protein sequence ID" value="QEO17715.1"/>
    <property type="molecule type" value="Genomic_DNA"/>
</dbReference>
<dbReference type="Proteomes" id="UP000324536">
    <property type="component" value="Chromosome"/>
</dbReference>
<evidence type="ECO:0000313" key="3">
    <source>
        <dbReference type="Proteomes" id="UP000324536"/>
    </source>
</evidence>
<dbReference type="AlphaFoldDB" id="A0A5C1YQ72"/>
<evidence type="ECO:0000256" key="1">
    <source>
        <dbReference type="SAM" id="Phobius"/>
    </source>
</evidence>
<keyword evidence="1" id="KW-0812">Transmembrane</keyword>
<keyword evidence="3" id="KW-1185">Reference proteome</keyword>